<name>A0A644SV53_9ZZZZ</name>
<organism evidence="3">
    <name type="scientific">bioreactor metagenome</name>
    <dbReference type="NCBI Taxonomy" id="1076179"/>
    <lineage>
        <taxon>unclassified sequences</taxon>
        <taxon>metagenomes</taxon>
        <taxon>ecological metagenomes</taxon>
    </lineage>
</organism>
<sequence length="144" mass="15728">MKYIIKNRLFPALLALCLLLGGWSTAQAATGPVGYVDFIYLVNQHPDTAQANAALKAEQEAVKQEFETKAPDLSDQDKQALDRQLVQRLEQKRLELVKPISAKVVAAANEVAREKGLSIVISKNEVICGGVDITADVLKKISKN</sequence>
<comment type="caution">
    <text evidence="3">The sequence shown here is derived from an EMBL/GenBank/DDBJ whole genome shotgun (WGS) entry which is preliminary data.</text>
</comment>
<dbReference type="GO" id="GO:0005829">
    <property type="term" value="C:cytosol"/>
    <property type="evidence" value="ECO:0007669"/>
    <property type="project" value="TreeGrafter"/>
</dbReference>
<comment type="similarity">
    <text evidence="1">Belongs to the Skp family.</text>
</comment>
<dbReference type="InterPro" id="IPR024930">
    <property type="entry name" value="Skp_dom_sf"/>
</dbReference>
<evidence type="ECO:0000313" key="3">
    <source>
        <dbReference type="EMBL" id="MPL58493.1"/>
    </source>
</evidence>
<dbReference type="PANTHER" id="PTHR35089:SF1">
    <property type="entry name" value="CHAPERONE PROTEIN SKP"/>
    <property type="match status" value="1"/>
</dbReference>
<protein>
    <recommendedName>
        <fullName evidence="4">Chaperone protein Skp</fullName>
    </recommendedName>
</protein>
<dbReference type="GO" id="GO:0051082">
    <property type="term" value="F:unfolded protein binding"/>
    <property type="evidence" value="ECO:0007669"/>
    <property type="project" value="InterPro"/>
</dbReference>
<evidence type="ECO:0000256" key="2">
    <source>
        <dbReference type="ARBA" id="ARBA00022729"/>
    </source>
</evidence>
<evidence type="ECO:0000256" key="1">
    <source>
        <dbReference type="ARBA" id="ARBA00009091"/>
    </source>
</evidence>
<dbReference type="SMART" id="SM00935">
    <property type="entry name" value="OmpH"/>
    <property type="match status" value="1"/>
</dbReference>
<dbReference type="PANTHER" id="PTHR35089">
    <property type="entry name" value="CHAPERONE PROTEIN SKP"/>
    <property type="match status" value="1"/>
</dbReference>
<dbReference type="SUPFAM" id="SSF111384">
    <property type="entry name" value="OmpH-like"/>
    <property type="match status" value="1"/>
</dbReference>
<gene>
    <name evidence="3" type="ORF">SDC9_04026</name>
</gene>
<reference evidence="3" key="1">
    <citation type="submission" date="2019-08" db="EMBL/GenBank/DDBJ databases">
        <authorList>
            <person name="Kucharzyk K."/>
            <person name="Murdoch R.W."/>
            <person name="Higgins S."/>
            <person name="Loffler F."/>
        </authorList>
    </citation>
    <scope>NUCLEOTIDE SEQUENCE</scope>
</reference>
<keyword evidence="2" id="KW-0732">Signal</keyword>
<evidence type="ECO:0008006" key="4">
    <source>
        <dbReference type="Google" id="ProtNLM"/>
    </source>
</evidence>
<dbReference type="EMBL" id="VSSQ01000007">
    <property type="protein sequence ID" value="MPL58493.1"/>
    <property type="molecule type" value="Genomic_DNA"/>
</dbReference>
<proteinExistence type="inferred from homology"/>
<dbReference type="GO" id="GO:0050821">
    <property type="term" value="P:protein stabilization"/>
    <property type="evidence" value="ECO:0007669"/>
    <property type="project" value="TreeGrafter"/>
</dbReference>
<dbReference type="Pfam" id="PF03938">
    <property type="entry name" value="OmpH"/>
    <property type="match status" value="1"/>
</dbReference>
<accession>A0A644SV53</accession>
<dbReference type="InterPro" id="IPR005632">
    <property type="entry name" value="Chaperone_Skp"/>
</dbReference>
<dbReference type="AlphaFoldDB" id="A0A644SV53"/>
<dbReference type="Gene3D" id="3.30.910.20">
    <property type="entry name" value="Skp domain"/>
    <property type="match status" value="1"/>
</dbReference>